<evidence type="ECO:0000259" key="9">
    <source>
        <dbReference type="Pfam" id="PF04413"/>
    </source>
</evidence>
<dbReference type="KEGG" id="cbae:COR50_09390"/>
<dbReference type="Pfam" id="PF04413">
    <property type="entry name" value="Glycos_transf_N"/>
    <property type="match status" value="1"/>
</dbReference>
<evidence type="ECO:0000256" key="7">
    <source>
        <dbReference type="PIRSR" id="PIRSR639901-1"/>
    </source>
</evidence>
<accession>A0A291QTV3</accession>
<dbReference type="OrthoDB" id="9789797at2"/>
<name>A0A291QTV3_9BACT</name>
<evidence type="ECO:0000256" key="6">
    <source>
        <dbReference type="ARBA" id="ARBA00049183"/>
    </source>
</evidence>
<comment type="catalytic activity">
    <reaction evidence="6 8">
        <text>lipid IVA (E. coli) + CMP-3-deoxy-beta-D-manno-octulosonate = alpha-Kdo-(2-&gt;6)-lipid IVA (E. coli) + CMP + H(+)</text>
        <dbReference type="Rhea" id="RHEA:28066"/>
        <dbReference type="ChEBI" id="CHEBI:15378"/>
        <dbReference type="ChEBI" id="CHEBI:58603"/>
        <dbReference type="ChEBI" id="CHEBI:60364"/>
        <dbReference type="ChEBI" id="CHEBI:60377"/>
        <dbReference type="ChEBI" id="CHEBI:85987"/>
        <dbReference type="EC" id="2.4.99.12"/>
    </reaction>
</comment>
<sequence length="420" mass="47795">MGFSTILYNIAIAAYAAGVRVAASLGKEKARLWLDGRKNWRQKLADAVENDQPYIWMHAASLGEFEQGRPLLEAFRKDYLRYKLILTFFSPSGYENKKNYQGVDTICYLPLDTGKNAKDFLAIVRPELAIFVKYEFWYHYLTQLSYQNVPTVLVSGLFREKQVFFKPYGGMFRRLLQGFDRIFVQNEDSLRLLTGIQLNNVTLAGDTRFDRVWAARLQARDLPLIEQFVGEQKALIAGSTWPKDEEIIAAWWQNAKQEGRVIILAPHEIDGEHIAQIQQKFPGATRYSEYAKNPVTTSKVLIIDNIGMLSAIYRYAYVTYVGGGFGTSGLHNILEAATYSKPVLFGPNIEKFPEAIELVQLRGAFIVRDVFSFTTTVAGLSEMPKYRETATVAGKFVEERQGATRKILDYIHGKRFLTTL</sequence>
<evidence type="ECO:0000256" key="8">
    <source>
        <dbReference type="RuleBase" id="RU365103"/>
    </source>
</evidence>
<dbReference type="InterPro" id="IPR038107">
    <property type="entry name" value="Glycos_transf_N_sf"/>
</dbReference>
<dbReference type="RefSeq" id="WP_098193746.1">
    <property type="nucleotide sequence ID" value="NZ_CP023777.1"/>
</dbReference>
<dbReference type="PANTHER" id="PTHR42755">
    <property type="entry name" value="3-DEOXY-MANNO-OCTULOSONATE CYTIDYLYLTRANSFERASE"/>
    <property type="match status" value="1"/>
</dbReference>
<dbReference type="UniPathway" id="UPA00958"/>
<keyword evidence="8" id="KW-0448">Lipopolysaccharide biosynthesis</keyword>
<organism evidence="10 11">
    <name type="scientific">Chitinophaga caeni</name>
    <dbReference type="NCBI Taxonomy" id="2029983"/>
    <lineage>
        <taxon>Bacteria</taxon>
        <taxon>Pseudomonadati</taxon>
        <taxon>Bacteroidota</taxon>
        <taxon>Chitinophagia</taxon>
        <taxon>Chitinophagales</taxon>
        <taxon>Chitinophagaceae</taxon>
        <taxon>Chitinophaga</taxon>
    </lineage>
</organism>
<keyword evidence="11" id="KW-1185">Reference proteome</keyword>
<comment type="similarity">
    <text evidence="8">Belongs to the glycosyltransferase group 1 family.</text>
</comment>
<dbReference type="GO" id="GO:0043842">
    <property type="term" value="F:Kdo transferase activity"/>
    <property type="evidence" value="ECO:0007669"/>
    <property type="project" value="UniProtKB-EC"/>
</dbReference>
<dbReference type="AlphaFoldDB" id="A0A291QTV3"/>
<dbReference type="PANTHER" id="PTHR42755:SF1">
    <property type="entry name" value="3-DEOXY-D-MANNO-OCTULOSONIC ACID TRANSFERASE, MITOCHONDRIAL-RELATED"/>
    <property type="match status" value="1"/>
</dbReference>
<evidence type="ECO:0000256" key="3">
    <source>
        <dbReference type="ARBA" id="ARBA00019077"/>
    </source>
</evidence>
<dbReference type="SUPFAM" id="SSF53756">
    <property type="entry name" value="UDP-Glycosyltransferase/glycogen phosphorylase"/>
    <property type="match status" value="1"/>
</dbReference>
<dbReference type="GO" id="GO:0005886">
    <property type="term" value="C:plasma membrane"/>
    <property type="evidence" value="ECO:0007669"/>
    <property type="project" value="UniProtKB-SubCell"/>
</dbReference>
<protein>
    <recommendedName>
        <fullName evidence="3 8">3-deoxy-D-manno-octulosonic acid transferase</fullName>
        <shortName evidence="8">Kdo transferase</shortName>
        <ecNumber evidence="2 8">2.4.99.12</ecNumber>
    </recommendedName>
    <alternativeName>
        <fullName evidence="5 8">Lipid IV(A) 3-deoxy-D-manno-octulosonic acid transferase</fullName>
    </alternativeName>
</protein>
<comment type="function">
    <text evidence="8">Involved in lipopolysaccharide (LPS) biosynthesis. Catalyzes the transfer of 3-deoxy-D-manno-octulosonate (Kdo) residue(s) from CMP-Kdo to lipid IV(A), the tetraacyldisaccharide-1,4'-bisphosphate precursor of lipid A.</text>
</comment>
<dbReference type="GO" id="GO:0009244">
    <property type="term" value="P:lipopolysaccharide core region biosynthetic process"/>
    <property type="evidence" value="ECO:0007669"/>
    <property type="project" value="UniProtKB-UniRule"/>
</dbReference>
<feature type="active site" description="Proton acceptor" evidence="7">
    <location>
        <position position="64"/>
    </location>
</feature>
<reference evidence="10 11" key="1">
    <citation type="submission" date="2017-10" db="EMBL/GenBank/DDBJ databases">
        <title>Paenichitinophaga pekingensis gen. nov., sp. nov., isolated from activated sludge.</title>
        <authorList>
            <person name="Jin D."/>
            <person name="Kong X."/>
            <person name="Deng Y."/>
            <person name="Bai Z."/>
        </authorList>
    </citation>
    <scope>NUCLEOTIDE SEQUENCE [LARGE SCALE GENOMIC DNA]</scope>
    <source>
        <strain evidence="10 11">13</strain>
    </source>
</reference>
<dbReference type="InterPro" id="IPR039901">
    <property type="entry name" value="Kdotransferase"/>
</dbReference>
<comment type="pathway">
    <text evidence="1 8">Bacterial outer membrane biogenesis; LPS core biosynthesis.</text>
</comment>
<evidence type="ECO:0000313" key="11">
    <source>
        <dbReference type="Proteomes" id="UP000220133"/>
    </source>
</evidence>
<comment type="subcellular location">
    <subcellularLocation>
        <location evidence="8">Cell membrane</location>
    </subcellularLocation>
</comment>
<dbReference type="GO" id="GO:0009245">
    <property type="term" value="P:lipid A biosynthetic process"/>
    <property type="evidence" value="ECO:0007669"/>
    <property type="project" value="TreeGrafter"/>
</dbReference>
<evidence type="ECO:0000256" key="4">
    <source>
        <dbReference type="ARBA" id="ARBA00022679"/>
    </source>
</evidence>
<evidence type="ECO:0000256" key="1">
    <source>
        <dbReference type="ARBA" id="ARBA00004713"/>
    </source>
</evidence>
<keyword evidence="8" id="KW-0472">Membrane</keyword>
<dbReference type="InterPro" id="IPR007507">
    <property type="entry name" value="Glycos_transf_N"/>
</dbReference>
<keyword evidence="4 8" id="KW-0808">Transferase</keyword>
<gene>
    <name evidence="10" type="ORF">COR50_09390</name>
</gene>
<evidence type="ECO:0000256" key="5">
    <source>
        <dbReference type="ARBA" id="ARBA00031445"/>
    </source>
</evidence>
<evidence type="ECO:0000313" key="10">
    <source>
        <dbReference type="EMBL" id="ATL47365.1"/>
    </source>
</evidence>
<dbReference type="Gene3D" id="3.40.50.2000">
    <property type="entry name" value="Glycogen Phosphorylase B"/>
    <property type="match status" value="1"/>
</dbReference>
<dbReference type="EMBL" id="CP023777">
    <property type="protein sequence ID" value="ATL47365.1"/>
    <property type="molecule type" value="Genomic_DNA"/>
</dbReference>
<dbReference type="Proteomes" id="UP000220133">
    <property type="component" value="Chromosome"/>
</dbReference>
<proteinExistence type="inferred from homology"/>
<feature type="domain" description="3-deoxy-D-manno-octulosonic-acid transferase N-terminal" evidence="9">
    <location>
        <begin position="39"/>
        <end position="210"/>
    </location>
</feature>
<dbReference type="EC" id="2.4.99.12" evidence="2 8"/>
<keyword evidence="8" id="KW-1003">Cell membrane</keyword>
<evidence type="ECO:0000256" key="2">
    <source>
        <dbReference type="ARBA" id="ARBA00012621"/>
    </source>
</evidence>
<dbReference type="Gene3D" id="3.40.50.11720">
    <property type="entry name" value="3-Deoxy-D-manno-octulosonic-acid transferase, N-terminal domain"/>
    <property type="match status" value="1"/>
</dbReference>